<dbReference type="Proteomes" id="UP000094043">
    <property type="component" value="Chromosome 5"/>
</dbReference>
<gene>
    <name evidence="3" type="ORF">L203_104238</name>
</gene>
<accession>A0AAJ8JVB0</accession>
<reference evidence="3" key="3">
    <citation type="submission" date="2024-01" db="EMBL/GenBank/DDBJ databases">
        <authorList>
            <person name="Coelho M.A."/>
            <person name="David-Palma M."/>
            <person name="Shea T."/>
            <person name="Sun S."/>
            <person name="Cuomo C.A."/>
            <person name="Heitman J."/>
        </authorList>
    </citation>
    <scope>NUCLEOTIDE SEQUENCE</scope>
    <source>
        <strain evidence="3">CBS 7841</strain>
    </source>
</reference>
<dbReference type="AlphaFoldDB" id="A0AAJ8JVB0"/>
<dbReference type="RefSeq" id="XP_066069722.1">
    <property type="nucleotide sequence ID" value="XM_066213625.1"/>
</dbReference>
<evidence type="ECO:0000313" key="4">
    <source>
        <dbReference type="Proteomes" id="UP000094043"/>
    </source>
</evidence>
<keyword evidence="1" id="KW-1133">Transmembrane helix</keyword>
<evidence type="ECO:0000256" key="1">
    <source>
        <dbReference type="SAM" id="Phobius"/>
    </source>
</evidence>
<dbReference type="EMBL" id="CP143788">
    <property type="protein sequence ID" value="WVN89022.1"/>
    <property type="molecule type" value="Genomic_DNA"/>
</dbReference>
<keyword evidence="4" id="KW-1185">Reference proteome</keyword>
<keyword evidence="1" id="KW-0812">Transmembrane</keyword>
<feature type="chain" id="PRO_5042485939" evidence="2">
    <location>
        <begin position="23"/>
        <end position="69"/>
    </location>
</feature>
<reference evidence="3" key="1">
    <citation type="submission" date="2016-06" db="EMBL/GenBank/DDBJ databases">
        <authorList>
            <person name="Cuomo C."/>
            <person name="Litvintseva A."/>
            <person name="Heitman J."/>
            <person name="Chen Y."/>
            <person name="Sun S."/>
            <person name="Springer D."/>
            <person name="Dromer F."/>
            <person name="Young S."/>
            <person name="Zeng Q."/>
            <person name="Chapman S."/>
            <person name="Gujja S."/>
            <person name="Saif S."/>
            <person name="Birren B."/>
        </authorList>
    </citation>
    <scope>NUCLEOTIDE SEQUENCE</scope>
    <source>
        <strain evidence="3">CBS 7841</strain>
    </source>
</reference>
<evidence type="ECO:0000313" key="3">
    <source>
        <dbReference type="EMBL" id="WVN89022.1"/>
    </source>
</evidence>
<feature type="signal peptide" evidence="2">
    <location>
        <begin position="1"/>
        <end position="22"/>
    </location>
</feature>
<keyword evidence="2" id="KW-0732">Signal</keyword>
<organism evidence="3 4">
    <name type="scientific">Cryptococcus depauperatus CBS 7841</name>
    <dbReference type="NCBI Taxonomy" id="1295531"/>
    <lineage>
        <taxon>Eukaryota</taxon>
        <taxon>Fungi</taxon>
        <taxon>Dikarya</taxon>
        <taxon>Basidiomycota</taxon>
        <taxon>Agaricomycotina</taxon>
        <taxon>Tremellomycetes</taxon>
        <taxon>Tremellales</taxon>
        <taxon>Cryptococcaceae</taxon>
        <taxon>Cryptococcus</taxon>
    </lineage>
</organism>
<reference evidence="3" key="2">
    <citation type="journal article" date="2022" name="Elife">
        <title>Obligate sexual reproduction of a homothallic fungus closely related to the Cryptococcus pathogenic species complex.</title>
        <authorList>
            <person name="Passer A.R."/>
            <person name="Clancey S.A."/>
            <person name="Shea T."/>
            <person name="David-Palma M."/>
            <person name="Averette A.F."/>
            <person name="Boekhout T."/>
            <person name="Porcel B.M."/>
            <person name="Nowrousian M."/>
            <person name="Cuomo C.A."/>
            <person name="Sun S."/>
            <person name="Heitman J."/>
            <person name="Coelho M.A."/>
        </authorList>
    </citation>
    <scope>NUCLEOTIDE SEQUENCE</scope>
    <source>
        <strain evidence="3">CBS 7841</strain>
    </source>
</reference>
<name>A0AAJ8JVB0_9TREE</name>
<evidence type="ECO:0000256" key="2">
    <source>
        <dbReference type="SAM" id="SignalP"/>
    </source>
</evidence>
<feature type="transmembrane region" description="Helical" evidence="1">
    <location>
        <begin position="38"/>
        <end position="56"/>
    </location>
</feature>
<proteinExistence type="predicted"/>
<dbReference type="KEGG" id="cdep:91088448"/>
<keyword evidence="1" id="KW-0472">Membrane</keyword>
<dbReference type="GeneID" id="91088448"/>
<sequence>MVMVVWIPSSLFLLSLLTVAFAVKFDLEAEYSPKPIKFFSILIICGTIGLGVWQLVHLRSFFKRKYLID</sequence>
<protein>
    <submittedName>
        <fullName evidence="3">Uncharacterized protein</fullName>
    </submittedName>
</protein>